<keyword evidence="5 7" id="KW-1133">Transmembrane helix</keyword>
<reference evidence="8 9" key="1">
    <citation type="submission" date="2018-07" db="EMBL/GenBank/DDBJ databases">
        <title>Genomic Encyclopedia of Type Strains, Phase IV (KMG-IV): sequencing the most valuable type-strain genomes for metagenomic binning, comparative biology and taxonomic classification.</title>
        <authorList>
            <person name="Goeker M."/>
        </authorList>
    </citation>
    <scope>NUCLEOTIDE SEQUENCE [LARGE SCALE GENOMIC DNA]</scope>
    <source>
        <strain evidence="8 9">DSM 14364</strain>
    </source>
</reference>
<dbReference type="InterPro" id="IPR007140">
    <property type="entry name" value="DUF350"/>
</dbReference>
<evidence type="ECO:0000256" key="3">
    <source>
        <dbReference type="ARBA" id="ARBA00022475"/>
    </source>
</evidence>
<dbReference type="PANTHER" id="PTHR40043">
    <property type="entry name" value="UPF0719 INNER MEMBRANE PROTEIN YJFL"/>
    <property type="match status" value="1"/>
</dbReference>
<keyword evidence="9" id="KW-1185">Reference proteome</keyword>
<evidence type="ECO:0000256" key="5">
    <source>
        <dbReference type="ARBA" id="ARBA00022989"/>
    </source>
</evidence>
<feature type="transmembrane region" description="Helical" evidence="7">
    <location>
        <begin position="111"/>
        <end position="131"/>
    </location>
</feature>
<name>A0A370HRG6_9HYPH</name>
<dbReference type="PANTHER" id="PTHR40043:SF1">
    <property type="entry name" value="UPF0719 INNER MEMBRANE PROTEIN YJFL"/>
    <property type="match status" value="1"/>
</dbReference>
<keyword evidence="4 7" id="KW-0812">Transmembrane</keyword>
<protein>
    <submittedName>
        <fullName evidence="8">Putative membrane protein</fullName>
    </submittedName>
</protein>
<dbReference type="EMBL" id="QQBB01000002">
    <property type="protein sequence ID" value="RDI60890.1"/>
    <property type="molecule type" value="Genomic_DNA"/>
</dbReference>
<evidence type="ECO:0000256" key="1">
    <source>
        <dbReference type="ARBA" id="ARBA00004651"/>
    </source>
</evidence>
<dbReference type="Proteomes" id="UP000254925">
    <property type="component" value="Unassembled WGS sequence"/>
</dbReference>
<evidence type="ECO:0000256" key="4">
    <source>
        <dbReference type="ARBA" id="ARBA00022692"/>
    </source>
</evidence>
<feature type="transmembrane region" description="Helical" evidence="7">
    <location>
        <begin position="77"/>
        <end position="99"/>
    </location>
</feature>
<comment type="subcellular location">
    <subcellularLocation>
        <location evidence="1">Cell membrane</location>
        <topology evidence="1">Multi-pass membrane protein</topology>
    </subcellularLocation>
</comment>
<sequence>MLASSLTGFAAFAAYLATAIVMVGVFGTAYAFMTPHREFRLLRQGCAAAVPAFLGALIGYVVPLTAAMRWSANLMDFVIWAVIAAVVQALAYVATRLIVPDVSTRITNNDVSAGALLGGIALAFGLINAASMTP</sequence>
<evidence type="ECO:0000313" key="9">
    <source>
        <dbReference type="Proteomes" id="UP000254925"/>
    </source>
</evidence>
<gene>
    <name evidence="8" type="ORF">DES45_102278</name>
</gene>
<comment type="similarity">
    <text evidence="2">Belongs to the UPF0719 family.</text>
</comment>
<dbReference type="OrthoDB" id="5573330at2"/>
<evidence type="ECO:0000256" key="6">
    <source>
        <dbReference type="ARBA" id="ARBA00023136"/>
    </source>
</evidence>
<proteinExistence type="inferred from homology"/>
<organism evidence="8 9">
    <name type="scientific">Microvirga subterranea</name>
    <dbReference type="NCBI Taxonomy" id="186651"/>
    <lineage>
        <taxon>Bacteria</taxon>
        <taxon>Pseudomonadati</taxon>
        <taxon>Pseudomonadota</taxon>
        <taxon>Alphaproteobacteria</taxon>
        <taxon>Hyphomicrobiales</taxon>
        <taxon>Methylobacteriaceae</taxon>
        <taxon>Microvirga</taxon>
    </lineage>
</organism>
<feature type="transmembrane region" description="Helical" evidence="7">
    <location>
        <begin position="45"/>
        <end position="65"/>
    </location>
</feature>
<dbReference type="GO" id="GO:0005886">
    <property type="term" value="C:plasma membrane"/>
    <property type="evidence" value="ECO:0007669"/>
    <property type="project" value="UniProtKB-SubCell"/>
</dbReference>
<keyword evidence="6 7" id="KW-0472">Membrane</keyword>
<evidence type="ECO:0000313" key="8">
    <source>
        <dbReference type="EMBL" id="RDI60890.1"/>
    </source>
</evidence>
<evidence type="ECO:0000256" key="2">
    <source>
        <dbReference type="ARBA" id="ARBA00005779"/>
    </source>
</evidence>
<dbReference type="RefSeq" id="WP_114769093.1">
    <property type="nucleotide sequence ID" value="NZ_QQBB01000002.1"/>
</dbReference>
<dbReference type="Pfam" id="PF03994">
    <property type="entry name" value="DUF350"/>
    <property type="match status" value="1"/>
</dbReference>
<accession>A0A370HRG6</accession>
<evidence type="ECO:0000256" key="7">
    <source>
        <dbReference type="SAM" id="Phobius"/>
    </source>
</evidence>
<comment type="caution">
    <text evidence="8">The sequence shown here is derived from an EMBL/GenBank/DDBJ whole genome shotgun (WGS) entry which is preliminary data.</text>
</comment>
<dbReference type="AlphaFoldDB" id="A0A370HRG6"/>
<feature type="transmembrane region" description="Helical" evidence="7">
    <location>
        <begin position="12"/>
        <end position="33"/>
    </location>
</feature>
<keyword evidence="3" id="KW-1003">Cell membrane</keyword>